<dbReference type="EMBL" id="GL883131">
    <property type="protein sequence ID" value="EGG02447.1"/>
    <property type="molecule type" value="Genomic_DNA"/>
</dbReference>
<dbReference type="SUPFAM" id="SSF47095">
    <property type="entry name" value="HMG-box"/>
    <property type="match status" value="1"/>
</dbReference>
<sequence length="445" mass="49718">MLMAALMGGLPEIVVWNLVGEGAKKGHANPWIRFLAFCPRALKEALPESGDKDGWTARNQKVAKIWKDLSKDQKTVFRDPYFFALAGLPDLSNVQFEGDGEVLDPEDGDVNTSLQHLDDSTVAPPVHKLSSEDRLKYQPIFEELVDAAKLHLCYGKPAPSSSVATLQKKSIVELRKAHHAFAVVCQRYQITYYLAAVSCGSTEGWNQVYSNDTSFANWASKDAKVPDSLRSYIHGKSAVKIVEGCKVQQPSDERKTCLGRELNKLLDAFQKGETFPKHDDPVDEIKMKGWPIRIVQKEGSLLLKEDLHAGHCLAKSATVKNWLKDIEEKQFLIEQIPESELLNRQSQSHKSRKKRRAKKPNQVSTQHSTSNHDTPRHNSGNHSDGNEDPQMTQGSNLKSSNLKRKLQELAKGDGAQRKKNREQSPSPSEDSESDSDTLPDCNSDD</sequence>
<feature type="compositionally biased region" description="Basic and acidic residues" evidence="1">
    <location>
        <begin position="405"/>
        <end position="416"/>
    </location>
</feature>
<protein>
    <submittedName>
        <fullName evidence="2">Uncharacterized protein</fullName>
    </submittedName>
</protein>
<feature type="compositionally biased region" description="Acidic residues" evidence="1">
    <location>
        <begin position="429"/>
        <end position="445"/>
    </location>
</feature>
<accession>F4RYT6</accession>
<dbReference type="KEGG" id="mlr:MELLADRAFT_91371"/>
<feature type="compositionally biased region" description="Polar residues" evidence="1">
    <location>
        <begin position="361"/>
        <end position="400"/>
    </location>
</feature>
<reference evidence="3" key="1">
    <citation type="journal article" date="2011" name="Proc. Natl. Acad. Sci. U.S.A.">
        <title>Obligate biotrophy features unraveled by the genomic analysis of rust fungi.</title>
        <authorList>
            <person name="Duplessis S."/>
            <person name="Cuomo C.A."/>
            <person name="Lin Y.-C."/>
            <person name="Aerts A."/>
            <person name="Tisserant E."/>
            <person name="Veneault-Fourrey C."/>
            <person name="Joly D.L."/>
            <person name="Hacquard S."/>
            <person name="Amselem J."/>
            <person name="Cantarel B.L."/>
            <person name="Chiu R."/>
            <person name="Coutinho P.M."/>
            <person name="Feau N."/>
            <person name="Field M."/>
            <person name="Frey P."/>
            <person name="Gelhaye E."/>
            <person name="Goldberg J."/>
            <person name="Grabherr M.G."/>
            <person name="Kodira C.D."/>
            <person name="Kohler A."/>
            <person name="Kuees U."/>
            <person name="Lindquist E.A."/>
            <person name="Lucas S.M."/>
            <person name="Mago R."/>
            <person name="Mauceli E."/>
            <person name="Morin E."/>
            <person name="Murat C."/>
            <person name="Pangilinan J.L."/>
            <person name="Park R."/>
            <person name="Pearson M."/>
            <person name="Quesneville H."/>
            <person name="Rouhier N."/>
            <person name="Sakthikumar S."/>
            <person name="Salamov A.A."/>
            <person name="Schmutz J."/>
            <person name="Selles B."/>
            <person name="Shapiro H."/>
            <person name="Tanguay P."/>
            <person name="Tuskan G.A."/>
            <person name="Henrissat B."/>
            <person name="Van de Peer Y."/>
            <person name="Rouze P."/>
            <person name="Ellis J.G."/>
            <person name="Dodds P.N."/>
            <person name="Schein J.E."/>
            <person name="Zhong S."/>
            <person name="Hamelin R.C."/>
            <person name="Grigoriev I.V."/>
            <person name="Szabo L.J."/>
            <person name="Martin F."/>
        </authorList>
    </citation>
    <scope>NUCLEOTIDE SEQUENCE [LARGE SCALE GENOMIC DNA]</scope>
    <source>
        <strain evidence="3">98AG31 / pathotype 3-4-7</strain>
    </source>
</reference>
<dbReference type="RefSeq" id="XP_007414432.1">
    <property type="nucleotide sequence ID" value="XM_007414370.1"/>
</dbReference>
<dbReference type="AlphaFoldDB" id="F4RYT6"/>
<name>F4RYT6_MELLP</name>
<evidence type="ECO:0000313" key="3">
    <source>
        <dbReference type="Proteomes" id="UP000001072"/>
    </source>
</evidence>
<dbReference type="HOGENOM" id="CLU_025212_3_1_1"/>
<gene>
    <name evidence="2" type="ORF">MELLADRAFT_91371</name>
</gene>
<dbReference type="InterPro" id="IPR036910">
    <property type="entry name" value="HMG_box_dom_sf"/>
</dbReference>
<feature type="compositionally biased region" description="Basic residues" evidence="1">
    <location>
        <begin position="347"/>
        <end position="359"/>
    </location>
</feature>
<dbReference type="Proteomes" id="UP000001072">
    <property type="component" value="Unassembled WGS sequence"/>
</dbReference>
<organism evidence="3">
    <name type="scientific">Melampsora larici-populina (strain 98AG31 / pathotype 3-4-7)</name>
    <name type="common">Poplar leaf rust fungus</name>
    <dbReference type="NCBI Taxonomy" id="747676"/>
    <lineage>
        <taxon>Eukaryota</taxon>
        <taxon>Fungi</taxon>
        <taxon>Dikarya</taxon>
        <taxon>Basidiomycota</taxon>
        <taxon>Pucciniomycotina</taxon>
        <taxon>Pucciniomycetes</taxon>
        <taxon>Pucciniales</taxon>
        <taxon>Melampsoraceae</taxon>
        <taxon>Melampsora</taxon>
    </lineage>
</organism>
<dbReference type="GeneID" id="18935888"/>
<proteinExistence type="predicted"/>
<dbReference type="VEuPathDB" id="FungiDB:MELLADRAFT_91371"/>
<evidence type="ECO:0000313" key="2">
    <source>
        <dbReference type="EMBL" id="EGG02447.1"/>
    </source>
</evidence>
<keyword evidence="3" id="KW-1185">Reference proteome</keyword>
<dbReference type="InParanoid" id="F4RYT6"/>
<feature type="region of interest" description="Disordered" evidence="1">
    <location>
        <begin position="342"/>
        <end position="445"/>
    </location>
</feature>
<evidence type="ECO:0000256" key="1">
    <source>
        <dbReference type="SAM" id="MobiDB-lite"/>
    </source>
</evidence>